<dbReference type="AlphaFoldDB" id="A0A7Z1Q5K1"/>
<gene>
    <name evidence="2" type="ORF">DAX73_07570</name>
    <name evidence="1" type="ORF">DAX92_06310</name>
</gene>
<evidence type="ECO:0000313" key="4">
    <source>
        <dbReference type="Proteomes" id="UP000251540"/>
    </source>
</evidence>
<dbReference type="EMBL" id="QARP01000005">
    <property type="protein sequence ID" value="PUF40037.1"/>
    <property type="molecule type" value="Genomic_DNA"/>
</dbReference>
<comment type="caution">
    <text evidence="1">The sequence shown here is derived from an EMBL/GenBank/DDBJ whole genome shotgun (WGS) entry which is preliminary data.</text>
</comment>
<evidence type="ECO:0000313" key="2">
    <source>
        <dbReference type="EMBL" id="PUF61224.1"/>
    </source>
</evidence>
<organism evidence="1 4">
    <name type="scientific">Salmonella enterica I</name>
    <dbReference type="NCBI Taxonomy" id="59201"/>
    <lineage>
        <taxon>Bacteria</taxon>
        <taxon>Pseudomonadati</taxon>
        <taxon>Pseudomonadota</taxon>
        <taxon>Gammaproteobacteria</taxon>
        <taxon>Enterobacterales</taxon>
        <taxon>Enterobacteriaceae</taxon>
        <taxon>Salmonella</taxon>
    </lineage>
</organism>
<dbReference type="Proteomes" id="UP000251351">
    <property type="component" value="Unassembled WGS sequence"/>
</dbReference>
<dbReference type="NCBIfam" id="NF033153">
    <property type="entry name" value="phage_ICD_like"/>
    <property type="match status" value="1"/>
</dbReference>
<dbReference type="Proteomes" id="UP000251540">
    <property type="component" value="Unassembled WGS sequence"/>
</dbReference>
<dbReference type="EMBL" id="QARO01000006">
    <property type="protein sequence ID" value="PUF61224.1"/>
    <property type="molecule type" value="Genomic_DNA"/>
</dbReference>
<accession>A0A7Z1Q5K1</accession>
<sequence length="54" mass="6397">MRNNRPCFVWRFFSCQQSTYHTVTATSEREARAQLPDAPCLFAARIRLEEVRHV</sequence>
<reference evidence="3 4" key="1">
    <citation type="submission" date="2018-04" db="EMBL/GenBank/DDBJ databases">
        <title>Whole genome sequencing of Salmonella enterica.</title>
        <authorList>
            <person name="Bell R."/>
        </authorList>
    </citation>
    <scope>NUCLEOTIDE SEQUENCE [LARGE SCALE GENOMIC DNA]</scope>
    <source>
        <strain evidence="1 4">CFSAN058609</strain>
        <strain evidence="2 3">CFSAN058610</strain>
    </source>
</reference>
<dbReference type="RefSeq" id="WP_154707755.1">
    <property type="nucleotide sequence ID" value="NZ_QARO01000006.1"/>
</dbReference>
<evidence type="ECO:0000313" key="1">
    <source>
        <dbReference type="EMBL" id="PUF40037.1"/>
    </source>
</evidence>
<protein>
    <submittedName>
        <fullName evidence="1">Host cell division inhibitor Icd-like protein</fullName>
    </submittedName>
</protein>
<proteinExistence type="predicted"/>
<evidence type="ECO:0000313" key="3">
    <source>
        <dbReference type="Proteomes" id="UP000251351"/>
    </source>
</evidence>
<name>A0A7Z1Q5K1_SALET</name>